<comment type="caution">
    <text evidence="3">The sequence shown here is derived from an EMBL/GenBank/DDBJ whole genome shotgun (WGS) entry which is preliminary data.</text>
</comment>
<reference evidence="3 4" key="1">
    <citation type="submission" date="2019-08" db="EMBL/GenBank/DDBJ databases">
        <title>Draft genome sequences of two oriental melons (Cucumis melo L. var makuwa).</title>
        <authorList>
            <person name="Kwon S.-Y."/>
        </authorList>
    </citation>
    <scope>NUCLEOTIDE SEQUENCE [LARGE SCALE GENOMIC DNA]</scope>
    <source>
        <strain evidence="4">cv. SW 3</strain>
        <tissue evidence="3">Leaf</tissue>
    </source>
</reference>
<dbReference type="EMBL" id="SSTE01004686">
    <property type="protein sequence ID" value="KAA0062234.1"/>
    <property type="molecule type" value="Genomic_DNA"/>
</dbReference>
<accession>A0A5A7V4K8</accession>
<organism evidence="3 4">
    <name type="scientific">Cucumis melo var. makuwa</name>
    <name type="common">Oriental melon</name>
    <dbReference type="NCBI Taxonomy" id="1194695"/>
    <lineage>
        <taxon>Eukaryota</taxon>
        <taxon>Viridiplantae</taxon>
        <taxon>Streptophyta</taxon>
        <taxon>Embryophyta</taxon>
        <taxon>Tracheophyta</taxon>
        <taxon>Spermatophyta</taxon>
        <taxon>Magnoliopsida</taxon>
        <taxon>eudicotyledons</taxon>
        <taxon>Gunneridae</taxon>
        <taxon>Pentapetalae</taxon>
        <taxon>rosids</taxon>
        <taxon>fabids</taxon>
        <taxon>Cucurbitales</taxon>
        <taxon>Cucurbitaceae</taxon>
        <taxon>Benincaseae</taxon>
        <taxon>Cucumis</taxon>
    </lineage>
</organism>
<dbReference type="OrthoDB" id="1425037at2759"/>
<gene>
    <name evidence="3" type="ORF">E6C27_scaffold321G00380</name>
</gene>
<sequence>MMPTITVVRPFYPKFIREFIVNLPAKLDDYGSPKYQKVHVRGKCFEISPALINKFLQHSLPVDYSVNLPLPEQLALELSRGASSQNATHLNIPTSGLHLPSELASRL</sequence>
<evidence type="ECO:0000313" key="4">
    <source>
        <dbReference type="Proteomes" id="UP000321393"/>
    </source>
</evidence>
<dbReference type="Pfam" id="PF20167">
    <property type="entry name" value="Transposase_32"/>
    <property type="match status" value="1"/>
</dbReference>
<evidence type="ECO:0000313" key="3">
    <source>
        <dbReference type="EMBL" id="KAA0062234.1"/>
    </source>
</evidence>
<dbReference type="InterPro" id="IPR046796">
    <property type="entry name" value="Transposase_32_dom"/>
</dbReference>
<feature type="compositionally biased region" description="Polar residues" evidence="1">
    <location>
        <begin position="85"/>
        <end position="94"/>
    </location>
</feature>
<proteinExistence type="predicted"/>
<dbReference type="Proteomes" id="UP000321393">
    <property type="component" value="Unassembled WGS sequence"/>
</dbReference>
<evidence type="ECO:0000259" key="2">
    <source>
        <dbReference type="Pfam" id="PF20167"/>
    </source>
</evidence>
<name>A0A5A7V4K8_CUCMM</name>
<evidence type="ECO:0000256" key="1">
    <source>
        <dbReference type="SAM" id="MobiDB-lite"/>
    </source>
</evidence>
<protein>
    <submittedName>
        <fullName evidence="3">Flocculation protein FLO11-like</fullName>
    </submittedName>
</protein>
<dbReference type="AlphaFoldDB" id="A0A5A7V4K8"/>
<feature type="region of interest" description="Disordered" evidence="1">
    <location>
        <begin position="85"/>
        <end position="107"/>
    </location>
</feature>
<feature type="domain" description="Putative plant transposon protein" evidence="2">
    <location>
        <begin position="3"/>
        <end position="96"/>
    </location>
</feature>